<dbReference type="EMBL" id="JBHTIR010000528">
    <property type="protein sequence ID" value="MFD0851499.1"/>
    <property type="molecule type" value="Genomic_DNA"/>
</dbReference>
<comment type="similarity">
    <text evidence="2">Belongs to the PqqA family.</text>
</comment>
<evidence type="ECO:0000256" key="3">
    <source>
        <dbReference type="ARBA" id="ARBA00015086"/>
    </source>
</evidence>
<dbReference type="InterPro" id="IPR011725">
    <property type="entry name" value="PQQ_synth_PqqA"/>
</dbReference>
<protein>
    <recommendedName>
        <fullName evidence="3">Coenzyme PQQ synthesis protein A</fullName>
    </recommendedName>
</protein>
<dbReference type="Pfam" id="PF08042">
    <property type="entry name" value="PqqA"/>
    <property type="match status" value="1"/>
</dbReference>
<gene>
    <name evidence="4" type="primary">pqqA</name>
    <name evidence="4" type="ORF">ACFQ07_04675</name>
</gene>
<comment type="caution">
    <text evidence="4">The sequence shown here is derived from an EMBL/GenBank/DDBJ whole genome shotgun (WGS) entry which is preliminary data.</text>
</comment>
<organism evidence="4 5">
    <name type="scientific">Actinomadura adrarensis</name>
    <dbReference type="NCBI Taxonomy" id="1819600"/>
    <lineage>
        <taxon>Bacteria</taxon>
        <taxon>Bacillati</taxon>
        <taxon>Actinomycetota</taxon>
        <taxon>Actinomycetes</taxon>
        <taxon>Streptosporangiales</taxon>
        <taxon>Thermomonosporaceae</taxon>
        <taxon>Actinomadura</taxon>
    </lineage>
</organism>
<evidence type="ECO:0000256" key="1">
    <source>
        <dbReference type="ARBA" id="ARBA00004886"/>
    </source>
</evidence>
<proteinExistence type="inferred from homology"/>
<sequence length="34" mass="3830">MSEWQTPEFEEVSVSAEVTAYFGVLAFEDGDDDE</sequence>
<accession>A0ABW3CC45</accession>
<evidence type="ECO:0000313" key="5">
    <source>
        <dbReference type="Proteomes" id="UP001597083"/>
    </source>
</evidence>
<comment type="pathway">
    <text evidence="1">Cofactor biosynthesis; pyrroloquinoline quinone biosynthesis.</text>
</comment>
<keyword evidence="5" id="KW-1185">Reference proteome</keyword>
<dbReference type="NCBIfam" id="TIGR02107">
    <property type="entry name" value="PQQ_syn_pqqA"/>
    <property type="match status" value="1"/>
</dbReference>
<reference evidence="5" key="1">
    <citation type="journal article" date="2019" name="Int. J. Syst. Evol. Microbiol.">
        <title>The Global Catalogue of Microorganisms (GCM) 10K type strain sequencing project: providing services to taxonomists for standard genome sequencing and annotation.</title>
        <authorList>
            <consortium name="The Broad Institute Genomics Platform"/>
            <consortium name="The Broad Institute Genome Sequencing Center for Infectious Disease"/>
            <person name="Wu L."/>
            <person name="Ma J."/>
        </authorList>
    </citation>
    <scope>NUCLEOTIDE SEQUENCE [LARGE SCALE GENOMIC DNA]</scope>
    <source>
        <strain evidence="5">JCM 31696</strain>
    </source>
</reference>
<name>A0ABW3CC45_9ACTN</name>
<dbReference type="Proteomes" id="UP001597083">
    <property type="component" value="Unassembled WGS sequence"/>
</dbReference>
<evidence type="ECO:0000313" key="4">
    <source>
        <dbReference type="EMBL" id="MFD0851499.1"/>
    </source>
</evidence>
<evidence type="ECO:0000256" key="2">
    <source>
        <dbReference type="ARBA" id="ARBA00009325"/>
    </source>
</evidence>